<feature type="chain" id="PRO_5035182505" evidence="1">
    <location>
        <begin position="25"/>
        <end position="235"/>
    </location>
</feature>
<dbReference type="AlphaFoldDB" id="A0A8J2S2X0"/>
<accession>A0A8J2S2X0</accession>
<proteinExistence type="predicted"/>
<dbReference type="EMBL" id="CAKKLH010000283">
    <property type="protein sequence ID" value="CAH0108337.1"/>
    <property type="molecule type" value="Genomic_DNA"/>
</dbReference>
<sequence>MNFAITNIIVLMLVVALQSSTCSAQAFSIFGPLFEGVTSFTLVTSTTTSTKPTPCFITSGQNVTVCRRKRGIEEKQEIIDFDYEEVAPSAVMRIEPTVAPLTFRSLVDSNAILSSFNDDSYRTSVNIFRQLAVKGRNNRIPVGNCGMSTVNLSQLLSCLGLTVQETTTLTATFTITKTISSGYTTMTVAGCTPTGFPVLSCPTTNTAVTETTTTSGSSTETVRVARLFKNVFESV</sequence>
<comment type="caution">
    <text evidence="2">The sequence shown here is derived from an EMBL/GenBank/DDBJ whole genome shotgun (WGS) entry which is preliminary data.</text>
</comment>
<gene>
    <name evidence="2" type="ORF">DGAL_LOCUS11713</name>
</gene>
<reference evidence="2" key="1">
    <citation type="submission" date="2021-11" db="EMBL/GenBank/DDBJ databases">
        <authorList>
            <person name="Schell T."/>
        </authorList>
    </citation>
    <scope>NUCLEOTIDE SEQUENCE</scope>
    <source>
        <strain evidence="2">M5</strain>
    </source>
</reference>
<organism evidence="2 3">
    <name type="scientific">Daphnia galeata</name>
    <dbReference type="NCBI Taxonomy" id="27404"/>
    <lineage>
        <taxon>Eukaryota</taxon>
        <taxon>Metazoa</taxon>
        <taxon>Ecdysozoa</taxon>
        <taxon>Arthropoda</taxon>
        <taxon>Crustacea</taxon>
        <taxon>Branchiopoda</taxon>
        <taxon>Diplostraca</taxon>
        <taxon>Cladocera</taxon>
        <taxon>Anomopoda</taxon>
        <taxon>Daphniidae</taxon>
        <taxon>Daphnia</taxon>
    </lineage>
</organism>
<protein>
    <submittedName>
        <fullName evidence="2">Uncharacterized protein</fullName>
    </submittedName>
</protein>
<name>A0A8J2S2X0_9CRUS</name>
<evidence type="ECO:0000256" key="1">
    <source>
        <dbReference type="SAM" id="SignalP"/>
    </source>
</evidence>
<evidence type="ECO:0000313" key="2">
    <source>
        <dbReference type="EMBL" id="CAH0108337.1"/>
    </source>
</evidence>
<dbReference type="Proteomes" id="UP000789390">
    <property type="component" value="Unassembled WGS sequence"/>
</dbReference>
<evidence type="ECO:0000313" key="3">
    <source>
        <dbReference type="Proteomes" id="UP000789390"/>
    </source>
</evidence>
<keyword evidence="1" id="KW-0732">Signal</keyword>
<keyword evidence="3" id="KW-1185">Reference proteome</keyword>
<feature type="signal peptide" evidence="1">
    <location>
        <begin position="1"/>
        <end position="24"/>
    </location>
</feature>
<dbReference type="OrthoDB" id="6388721at2759"/>